<dbReference type="PANTHER" id="PTHR40460:SF1">
    <property type="entry name" value="CSBD-LIKE DOMAIN-CONTAINING PROTEIN"/>
    <property type="match status" value="1"/>
</dbReference>
<reference evidence="2 3" key="1">
    <citation type="journal article" date="2019" name="Nat. Ecol. Evol.">
        <title>Megaphylogeny resolves global patterns of mushroom evolution.</title>
        <authorList>
            <person name="Varga T."/>
            <person name="Krizsan K."/>
            <person name="Foldi C."/>
            <person name="Dima B."/>
            <person name="Sanchez-Garcia M."/>
            <person name="Sanchez-Ramirez S."/>
            <person name="Szollosi G.J."/>
            <person name="Szarkandi J.G."/>
            <person name="Papp V."/>
            <person name="Albert L."/>
            <person name="Andreopoulos W."/>
            <person name="Angelini C."/>
            <person name="Antonin V."/>
            <person name="Barry K.W."/>
            <person name="Bougher N.L."/>
            <person name="Buchanan P."/>
            <person name="Buyck B."/>
            <person name="Bense V."/>
            <person name="Catcheside P."/>
            <person name="Chovatia M."/>
            <person name="Cooper J."/>
            <person name="Damon W."/>
            <person name="Desjardin D."/>
            <person name="Finy P."/>
            <person name="Geml J."/>
            <person name="Haridas S."/>
            <person name="Hughes K."/>
            <person name="Justo A."/>
            <person name="Karasinski D."/>
            <person name="Kautmanova I."/>
            <person name="Kiss B."/>
            <person name="Kocsube S."/>
            <person name="Kotiranta H."/>
            <person name="LaButti K.M."/>
            <person name="Lechner B.E."/>
            <person name="Liimatainen K."/>
            <person name="Lipzen A."/>
            <person name="Lukacs Z."/>
            <person name="Mihaltcheva S."/>
            <person name="Morgado L.N."/>
            <person name="Niskanen T."/>
            <person name="Noordeloos M.E."/>
            <person name="Ohm R.A."/>
            <person name="Ortiz-Santana B."/>
            <person name="Ovrebo C."/>
            <person name="Racz N."/>
            <person name="Riley R."/>
            <person name="Savchenko A."/>
            <person name="Shiryaev A."/>
            <person name="Soop K."/>
            <person name="Spirin V."/>
            <person name="Szebenyi C."/>
            <person name="Tomsovsky M."/>
            <person name="Tulloss R.E."/>
            <person name="Uehling J."/>
            <person name="Grigoriev I.V."/>
            <person name="Vagvolgyi C."/>
            <person name="Papp T."/>
            <person name="Martin F.M."/>
            <person name="Miettinen O."/>
            <person name="Hibbett D.S."/>
            <person name="Nagy L.G."/>
        </authorList>
    </citation>
    <scope>NUCLEOTIDE SEQUENCE [LARGE SCALE GENOMIC DNA]</scope>
    <source>
        <strain evidence="2 3">CBS 166.37</strain>
    </source>
</reference>
<evidence type="ECO:0000313" key="3">
    <source>
        <dbReference type="Proteomes" id="UP000308652"/>
    </source>
</evidence>
<sequence length="107" mass="11106">MSAENTFTGEPSKVSGQFHSVKGSIVETIGDVTGATSWSQSGKQEHAAGETEYNAAQAKQYVEGAADRIAGKKDAVVGALTGDKVQQAAGNARHDKGEAQQELNKSV</sequence>
<proteinExistence type="predicted"/>
<protein>
    <recommendedName>
        <fullName evidence="4">CsbD-like domain-containing protein</fullName>
    </recommendedName>
</protein>
<evidence type="ECO:0008006" key="4">
    <source>
        <dbReference type="Google" id="ProtNLM"/>
    </source>
</evidence>
<dbReference type="AlphaFoldDB" id="A0A5C3M0K1"/>
<dbReference type="Proteomes" id="UP000308652">
    <property type="component" value="Unassembled WGS sequence"/>
</dbReference>
<dbReference type="PANTHER" id="PTHR40460">
    <property type="entry name" value="CHROMOSOME 1, WHOLE GENOME SHOTGUN SEQUENCE"/>
    <property type="match status" value="1"/>
</dbReference>
<dbReference type="STRING" id="68775.A0A5C3M0K1"/>
<name>A0A5C3M0K1_9AGAR</name>
<keyword evidence="3" id="KW-1185">Reference proteome</keyword>
<dbReference type="OrthoDB" id="9999611at2759"/>
<gene>
    <name evidence="2" type="ORF">BDQ12DRAFT_713078</name>
</gene>
<evidence type="ECO:0000256" key="1">
    <source>
        <dbReference type="SAM" id="MobiDB-lite"/>
    </source>
</evidence>
<dbReference type="InterPro" id="IPR036629">
    <property type="entry name" value="YjbJ_sf"/>
</dbReference>
<feature type="region of interest" description="Disordered" evidence="1">
    <location>
        <begin position="85"/>
        <end position="107"/>
    </location>
</feature>
<organism evidence="2 3">
    <name type="scientific">Crucibulum laeve</name>
    <dbReference type="NCBI Taxonomy" id="68775"/>
    <lineage>
        <taxon>Eukaryota</taxon>
        <taxon>Fungi</taxon>
        <taxon>Dikarya</taxon>
        <taxon>Basidiomycota</taxon>
        <taxon>Agaricomycotina</taxon>
        <taxon>Agaricomycetes</taxon>
        <taxon>Agaricomycetidae</taxon>
        <taxon>Agaricales</taxon>
        <taxon>Agaricineae</taxon>
        <taxon>Nidulariaceae</taxon>
        <taxon>Crucibulum</taxon>
    </lineage>
</organism>
<dbReference type="EMBL" id="ML213604">
    <property type="protein sequence ID" value="TFK38233.1"/>
    <property type="molecule type" value="Genomic_DNA"/>
</dbReference>
<evidence type="ECO:0000313" key="2">
    <source>
        <dbReference type="EMBL" id="TFK38233.1"/>
    </source>
</evidence>
<dbReference type="SUPFAM" id="SSF69047">
    <property type="entry name" value="Hypothetical protein YjbJ"/>
    <property type="match status" value="1"/>
</dbReference>
<accession>A0A5C3M0K1</accession>